<protein>
    <recommendedName>
        <fullName evidence="4">Hermansky-Pudlak syndrome 5</fullName>
    </recommendedName>
</protein>
<gene>
    <name evidence="2" type="ORF">OTU49_015580</name>
</gene>
<sequence length="1510" mass="167508">MTSDLVVIQASDLQQLNFLHQGSTRLKVVRAGGSRHLIRSREHEGDTVSSLAWSHSSSELYIGDTSGRISVLYIPKSKTAAFFRSSCAHLMTLESGVMQLDYSNGYLLVSTLTRSYICNTNLETFMQIGTKLRQGEYGGCFCQVNPSSSSSAQATGFTKNTQQDMYENLDHQNVEHSLSSSGKFALSDCYEAVEEEKANQSNPSKEQSDVAASRIFCARPGTRIWEADHSGKVLVTHQLKRALMVPPADVLYTDGTYGEQELLEEIDKTPYSKTLGLHSQYADHVNSGLVKTQTLEKTATGGLAHYAKSMSVASHPPVSVAFTKLLSFYTNYLLAISTYGLYVIDPTNSKVLLWISVSDSVTDVKVSGNTLIYKTGSGGIHNLMITTVDIAILLLHTRSLPVECAHLCLQNQEIFIDSELLSRLGTKILTDLSLQIKSKVIREKLQDLMAYAGLDEEKENKISNILIKSGVAYVRNDRFDKEEIKEGISSTLGFGHRVFLPLSVTRWYSEPYLRQGQAEKTVVHRCTVSVANSPLHHAQGNNNQSSSVCVQDTHSQLTLTRFASDDTLQSKSSHEFLDGLNTASHISRKSNTMELDNDRRVNSPSLSSGRCSQQSDYKSHKSFESSLEMYEDPLFSSDNSSPDLELASRIFLDSNQPSVNAYDSHKFYNLAYAPIHPGSEAATLFQDLMENVATNMVDTITSGTKNLTERLKTVTPLISSGDGSSRKLVDGQVSMLDMVGSSCNTDQEDQLQSSTSADTDEAEGINTSIVIKTKAKKKRIQNGCGATQPTKSLTTASAPIEEISHPNMELPGVVRNLHDLVTSTFHEILKTDNEAEAYTLLTQWLEVYFSTVQQIQPSKHMSRQASEDTAGDGPVSLSSVESPHSQGSGRTSCDSLHWDSSDIGFEPSAMSADILEQITELFLQCLQAGVCINGIYNAKIAPGLHKQDSIQHPLTPEAVKKLDSLYASLLSNDCGLLRYSNLLNALDTVGHHYYIMTWMTLLERVTSNSDKLNNQLLTDIIPDLDFTRSQRVSILYKLASSGNMTNFITVAAQIENPFVIMDVIFMLNHVAVFRPHLHKHLLHYLIELSHHKNLVKLYLNYWTSCPELQYDILSALLNTAESSSFSCSCGMPLPLHRPMALEKLADTIVDHDILDPKQMSELCRRMSFWKGFCIITLAYKLQSTSQCIPFILQNCSLYLLDDIMEILDTHDYGILFNVLASLTSEDPSVMKCYRCRSAIHFPEKEEESNGKKQKTFEYTFQVNAEPYYTELNSKDFNSEAEISLDASKDINGQVEEQVDHCGASTDASVYNMGELWEAVVVQVLRRAGAVETLRLLTQVQHKIPSGILTERVYSWCIFSSLAERRGPAACWSLFDTLTHTRKKFYSHKVATSLHRHDAIDNRTNEESEGLKLSQCSSKNGEIENEVQVDENDEHTPPRSSALGATPGPLGHHWGVQTQVLQGVCFCCHLKLPTQALVSEGGITVFPCSHAFHTICLAHRGHCCVICAHSA</sequence>
<comment type="caution">
    <text evidence="2">The sequence shown here is derived from an EMBL/GenBank/DDBJ whole genome shotgun (WGS) entry which is preliminary data.</text>
</comment>
<dbReference type="InterPro" id="IPR036322">
    <property type="entry name" value="WD40_repeat_dom_sf"/>
</dbReference>
<dbReference type="PANTHER" id="PTHR23287">
    <property type="entry name" value="RUBY-EYE2-LIKE PROTEIN"/>
    <property type="match status" value="1"/>
</dbReference>
<organism evidence="2 3">
    <name type="scientific">Cherax quadricarinatus</name>
    <name type="common">Australian red claw crayfish</name>
    <dbReference type="NCBI Taxonomy" id="27406"/>
    <lineage>
        <taxon>Eukaryota</taxon>
        <taxon>Metazoa</taxon>
        <taxon>Ecdysozoa</taxon>
        <taxon>Arthropoda</taxon>
        <taxon>Crustacea</taxon>
        <taxon>Multicrustacea</taxon>
        <taxon>Malacostraca</taxon>
        <taxon>Eumalacostraca</taxon>
        <taxon>Eucarida</taxon>
        <taxon>Decapoda</taxon>
        <taxon>Pleocyemata</taxon>
        <taxon>Astacidea</taxon>
        <taxon>Parastacoidea</taxon>
        <taxon>Parastacidae</taxon>
        <taxon>Cherax</taxon>
    </lineage>
</organism>
<dbReference type="PANTHER" id="PTHR23287:SF18">
    <property type="entry name" value="BLOC-2 COMPLEX MEMBER HPS5"/>
    <property type="match status" value="1"/>
</dbReference>
<feature type="non-terminal residue" evidence="2">
    <location>
        <position position="1510"/>
    </location>
</feature>
<reference evidence="2 3" key="1">
    <citation type="journal article" date="2024" name="BMC Genomics">
        <title>Genome assembly of redclaw crayfish (Cherax quadricarinatus) provides insights into its immune adaptation and hypoxia tolerance.</title>
        <authorList>
            <person name="Liu Z."/>
            <person name="Zheng J."/>
            <person name="Li H."/>
            <person name="Fang K."/>
            <person name="Wang S."/>
            <person name="He J."/>
            <person name="Zhou D."/>
            <person name="Weng S."/>
            <person name="Chi M."/>
            <person name="Gu Z."/>
            <person name="He J."/>
            <person name="Li F."/>
            <person name="Wang M."/>
        </authorList>
    </citation>
    <scope>NUCLEOTIDE SEQUENCE [LARGE SCALE GENOMIC DNA]</scope>
    <source>
        <strain evidence="2">ZL_2023a</strain>
    </source>
</reference>
<name>A0AAW0YDG4_CHEQU</name>
<feature type="region of interest" description="Disordered" evidence="1">
    <location>
        <begin position="1426"/>
        <end position="1446"/>
    </location>
</feature>
<feature type="region of interest" description="Disordered" evidence="1">
    <location>
        <begin position="588"/>
        <end position="618"/>
    </location>
</feature>
<feature type="compositionally biased region" description="Polar residues" evidence="1">
    <location>
        <begin position="742"/>
        <end position="757"/>
    </location>
</feature>
<evidence type="ECO:0000313" key="3">
    <source>
        <dbReference type="Proteomes" id="UP001445076"/>
    </source>
</evidence>
<feature type="compositionally biased region" description="Polar residues" evidence="1">
    <location>
        <begin position="602"/>
        <end position="616"/>
    </location>
</feature>
<feature type="compositionally biased region" description="Polar residues" evidence="1">
    <location>
        <begin position="876"/>
        <end position="894"/>
    </location>
</feature>
<dbReference type="GO" id="GO:0005737">
    <property type="term" value="C:cytoplasm"/>
    <property type="evidence" value="ECO:0007669"/>
    <property type="project" value="TreeGrafter"/>
</dbReference>
<dbReference type="SUPFAM" id="SSF50978">
    <property type="entry name" value="WD40 repeat-like"/>
    <property type="match status" value="1"/>
</dbReference>
<feature type="region of interest" description="Disordered" evidence="1">
    <location>
        <begin position="859"/>
        <end position="895"/>
    </location>
</feature>
<accession>A0AAW0YDG4</accession>
<keyword evidence="3" id="KW-1185">Reference proteome</keyword>
<evidence type="ECO:0000313" key="2">
    <source>
        <dbReference type="EMBL" id="KAK8749836.1"/>
    </source>
</evidence>
<dbReference type="Proteomes" id="UP001445076">
    <property type="component" value="Unassembled WGS sequence"/>
</dbReference>
<proteinExistence type="predicted"/>
<feature type="region of interest" description="Disordered" evidence="1">
    <location>
        <begin position="742"/>
        <end position="762"/>
    </location>
</feature>
<evidence type="ECO:0008006" key="4">
    <source>
        <dbReference type="Google" id="ProtNLM"/>
    </source>
</evidence>
<dbReference type="GO" id="GO:0048066">
    <property type="term" value="P:developmental pigmentation"/>
    <property type="evidence" value="ECO:0007669"/>
    <property type="project" value="TreeGrafter"/>
</dbReference>
<evidence type="ECO:0000256" key="1">
    <source>
        <dbReference type="SAM" id="MobiDB-lite"/>
    </source>
</evidence>
<dbReference type="EMBL" id="JARKIK010000009">
    <property type="protein sequence ID" value="KAK8749836.1"/>
    <property type="molecule type" value="Genomic_DNA"/>
</dbReference>